<evidence type="ECO:0000256" key="3">
    <source>
        <dbReference type="ARBA" id="ARBA00022729"/>
    </source>
</evidence>
<dbReference type="EMBL" id="CP058595">
    <property type="protein sequence ID" value="QLG44760.1"/>
    <property type="molecule type" value="Genomic_DNA"/>
</dbReference>
<evidence type="ECO:0000256" key="4">
    <source>
        <dbReference type="ARBA" id="ARBA00023004"/>
    </source>
</evidence>
<proteinExistence type="predicted"/>
<dbReference type="SUPFAM" id="SSF46626">
    <property type="entry name" value="Cytochrome c"/>
    <property type="match status" value="1"/>
</dbReference>
<protein>
    <submittedName>
        <fullName evidence="7">VCBS repeat-containing protein</fullName>
    </submittedName>
</protein>
<dbReference type="PANTHER" id="PTHR44103">
    <property type="entry name" value="PROPROTEIN CONVERTASE P"/>
    <property type="match status" value="1"/>
</dbReference>
<dbReference type="GO" id="GO:0020037">
    <property type="term" value="F:heme binding"/>
    <property type="evidence" value="ECO:0007669"/>
    <property type="project" value="InterPro"/>
</dbReference>
<name>A0A7H9AMU4_9FLAO</name>
<keyword evidence="4 5" id="KW-0408">Iron</keyword>
<evidence type="ECO:0000256" key="2">
    <source>
        <dbReference type="ARBA" id="ARBA00022723"/>
    </source>
</evidence>
<evidence type="ECO:0000256" key="5">
    <source>
        <dbReference type="PROSITE-ProRule" id="PRU00433"/>
    </source>
</evidence>
<evidence type="ECO:0000313" key="8">
    <source>
        <dbReference type="Proteomes" id="UP000509302"/>
    </source>
</evidence>
<accession>A0A7H9AMU4</accession>
<dbReference type="InterPro" id="IPR028994">
    <property type="entry name" value="Integrin_alpha_N"/>
</dbReference>
<keyword evidence="1 5" id="KW-0349">Heme</keyword>
<evidence type="ECO:0000259" key="6">
    <source>
        <dbReference type="PROSITE" id="PS51007"/>
    </source>
</evidence>
<evidence type="ECO:0000313" key="7">
    <source>
        <dbReference type="EMBL" id="QLG44760.1"/>
    </source>
</evidence>
<evidence type="ECO:0000256" key="1">
    <source>
        <dbReference type="ARBA" id="ARBA00022617"/>
    </source>
</evidence>
<gene>
    <name evidence="7" type="ORF">HYG79_05155</name>
</gene>
<dbReference type="Pfam" id="PF13517">
    <property type="entry name" value="FG-GAP_3"/>
    <property type="match status" value="2"/>
</dbReference>
<dbReference type="RefSeq" id="WP_179241092.1">
    <property type="nucleotide sequence ID" value="NZ_CP058595.1"/>
</dbReference>
<reference evidence="7 8" key="1">
    <citation type="journal article" date="2006" name="Int. J. Syst. Evol. Microbiol.">
        <title>Costertonia aggregata gen. nov., sp. nov., a mesophilic marine bacterium of the family Flavobacteriaceae, isolated from a mature biofilm.</title>
        <authorList>
            <person name="Kwon K.K."/>
            <person name="Lee Y.K."/>
            <person name="Lee H.K."/>
        </authorList>
    </citation>
    <scope>NUCLEOTIDE SEQUENCE [LARGE SCALE GENOMIC DNA]</scope>
    <source>
        <strain evidence="7 8">KCCM 42265</strain>
    </source>
</reference>
<organism evidence="7 8">
    <name type="scientific">Costertonia aggregata</name>
    <dbReference type="NCBI Taxonomy" id="343403"/>
    <lineage>
        <taxon>Bacteria</taxon>
        <taxon>Pseudomonadati</taxon>
        <taxon>Bacteroidota</taxon>
        <taxon>Flavobacteriia</taxon>
        <taxon>Flavobacteriales</taxon>
        <taxon>Flavobacteriaceae</taxon>
        <taxon>Costertonia</taxon>
    </lineage>
</organism>
<keyword evidence="3" id="KW-0732">Signal</keyword>
<dbReference type="AlphaFoldDB" id="A0A7H9AMU4"/>
<dbReference type="SUPFAM" id="SSF69318">
    <property type="entry name" value="Integrin alpha N-terminal domain"/>
    <property type="match status" value="1"/>
</dbReference>
<dbReference type="Proteomes" id="UP000509302">
    <property type="component" value="Chromosome"/>
</dbReference>
<dbReference type="InterPro" id="IPR013517">
    <property type="entry name" value="FG-GAP"/>
</dbReference>
<dbReference type="PROSITE" id="PS51007">
    <property type="entry name" value="CYTC"/>
    <property type="match status" value="1"/>
</dbReference>
<dbReference type="InterPro" id="IPR009056">
    <property type="entry name" value="Cyt_c-like_dom"/>
</dbReference>
<sequence length="516" mass="57923">MKHIVRVLLASVICFASYFSGTSQQKTNNTVVSEQSSGKELSIRYCAMCHKYTEPGLLDKATWANSVLPNMALRLGLQMAGKDNYIVSDSIEADILKKLNTFPDTPLISEKDWAAIVEYFVENAPEKLETYAKRPKKSKIDFPFETQSVTIDGSKLPQVTLLEYDEYNSELYIGDHLKLYALKNTGVLSGEWKLGSYASDIEFDPKSDPTLLTIGKLVPSNQKLGELGSLSKNSDFFKGSPSFSTLRRPVNFLSADLNLDGNDDLIICNFGHTVGKLSWFDGKDATKEHILSTLPGTRKVEVNDFDKDGLPDIIAMSTQAYEGITIYYNQGKNVFKPIRVLEFTPVHGLSYFELADFNSDGHQDILVTNGDNRDFSPIDKPYHGVRVYMNNTKNQFEETFFYPMYDCNKAMARDFDNDGDLDIIASALFVDYKGESNIKDAVVYLNNTGKHDFYPILMPNPIHGNWLTMEAGDFNKDGLVDVMLGTFMYDINEMIRIGSATGIINFPQVLLLTNKN</sequence>
<keyword evidence="2 5" id="KW-0479">Metal-binding</keyword>
<dbReference type="GO" id="GO:0046872">
    <property type="term" value="F:metal ion binding"/>
    <property type="evidence" value="ECO:0007669"/>
    <property type="project" value="UniProtKB-KW"/>
</dbReference>
<dbReference type="GO" id="GO:0009055">
    <property type="term" value="F:electron transfer activity"/>
    <property type="evidence" value="ECO:0007669"/>
    <property type="project" value="InterPro"/>
</dbReference>
<dbReference type="PANTHER" id="PTHR44103:SF1">
    <property type="entry name" value="PROPROTEIN CONVERTASE P"/>
    <property type="match status" value="1"/>
</dbReference>
<dbReference type="InterPro" id="IPR036909">
    <property type="entry name" value="Cyt_c-like_dom_sf"/>
</dbReference>
<feature type="domain" description="Cytochrome c" evidence="6">
    <location>
        <begin position="33"/>
        <end position="124"/>
    </location>
</feature>
<dbReference type="Gene3D" id="2.130.10.130">
    <property type="entry name" value="Integrin alpha, N-terminal"/>
    <property type="match status" value="1"/>
</dbReference>
<keyword evidence="8" id="KW-1185">Reference proteome</keyword>
<dbReference type="KEGG" id="cagg:HYG79_05155"/>